<keyword evidence="2" id="KW-1185">Reference proteome</keyword>
<dbReference type="Proteomes" id="UP000026960">
    <property type="component" value="Chromosome 11"/>
</dbReference>
<sequence length="79" mass="9316">MYGSLRDVQDDLLNDIRIHDYLKNALNDGQIRDERYYLISDEYLKNALRCRTVKLELNDATSFHESDWSGSGYGIYHNK</sequence>
<organism evidence="1">
    <name type="scientific">Oryza barthii</name>
    <dbReference type="NCBI Taxonomy" id="65489"/>
    <lineage>
        <taxon>Eukaryota</taxon>
        <taxon>Viridiplantae</taxon>
        <taxon>Streptophyta</taxon>
        <taxon>Embryophyta</taxon>
        <taxon>Tracheophyta</taxon>
        <taxon>Spermatophyta</taxon>
        <taxon>Magnoliopsida</taxon>
        <taxon>Liliopsida</taxon>
        <taxon>Poales</taxon>
        <taxon>Poaceae</taxon>
        <taxon>BOP clade</taxon>
        <taxon>Oryzoideae</taxon>
        <taxon>Oryzeae</taxon>
        <taxon>Oryzinae</taxon>
        <taxon>Oryza</taxon>
    </lineage>
</organism>
<dbReference type="AlphaFoldDB" id="A0A0D3HJF2"/>
<accession>A0A0D3HJF2</accession>
<proteinExistence type="predicted"/>
<evidence type="ECO:0000313" key="2">
    <source>
        <dbReference type="Proteomes" id="UP000026960"/>
    </source>
</evidence>
<reference evidence="1" key="1">
    <citation type="journal article" date="2009" name="Rice">
        <title>De Novo Next Generation Sequencing of Plant Genomes.</title>
        <authorList>
            <person name="Rounsley S."/>
            <person name="Marri P.R."/>
            <person name="Yu Y."/>
            <person name="He R."/>
            <person name="Sisneros N."/>
            <person name="Goicoechea J.L."/>
            <person name="Lee S.J."/>
            <person name="Angelova A."/>
            <person name="Kudrna D."/>
            <person name="Luo M."/>
            <person name="Affourtit J."/>
            <person name="Desany B."/>
            <person name="Knight J."/>
            <person name="Niazi F."/>
            <person name="Egholm M."/>
            <person name="Wing R.A."/>
        </authorList>
    </citation>
    <scope>NUCLEOTIDE SEQUENCE [LARGE SCALE GENOMIC DNA]</scope>
    <source>
        <strain evidence="1">cv. IRGC 105608</strain>
    </source>
</reference>
<evidence type="ECO:0000313" key="1">
    <source>
        <dbReference type="EnsemblPlants" id="OBART11G06250.1"/>
    </source>
</evidence>
<name>A0A0D3HJF2_9ORYZ</name>
<dbReference type="HOGENOM" id="CLU_2609788_0_0_1"/>
<dbReference type="PaxDb" id="65489-OBART11G06250.1"/>
<dbReference type="EnsemblPlants" id="OBART11G06250.1">
    <property type="protein sequence ID" value="OBART11G06250.1"/>
    <property type="gene ID" value="OBART11G06250"/>
</dbReference>
<reference evidence="1" key="2">
    <citation type="submission" date="2015-03" db="UniProtKB">
        <authorList>
            <consortium name="EnsemblPlants"/>
        </authorList>
    </citation>
    <scope>IDENTIFICATION</scope>
</reference>
<protein>
    <submittedName>
        <fullName evidence="1">Uncharacterized protein</fullName>
    </submittedName>
</protein>
<dbReference type="Gramene" id="OBART11G06250.1">
    <property type="protein sequence ID" value="OBART11G06250.1"/>
    <property type="gene ID" value="OBART11G06250"/>
</dbReference>